<dbReference type="SMART" id="SM00849">
    <property type="entry name" value="Lactamase_B"/>
    <property type="match status" value="1"/>
</dbReference>
<dbReference type="EMBL" id="AP017470">
    <property type="protein sequence ID" value="BBB33180.1"/>
    <property type="molecule type" value="Genomic_DNA"/>
</dbReference>
<name>A0A7R6SZV4_9BACT</name>
<dbReference type="Gene3D" id="3.60.15.10">
    <property type="entry name" value="Ribonuclease Z/Hydroxyacylglutathione hydrolase-like"/>
    <property type="match status" value="1"/>
</dbReference>
<dbReference type="InterPro" id="IPR050855">
    <property type="entry name" value="NDM-1-like"/>
</dbReference>
<dbReference type="KEGG" id="thyd:TTHT_1706"/>
<dbReference type="Proteomes" id="UP000595564">
    <property type="component" value="Chromosome"/>
</dbReference>
<keyword evidence="3" id="KW-1185">Reference proteome</keyword>
<dbReference type="PANTHER" id="PTHR42951">
    <property type="entry name" value="METALLO-BETA-LACTAMASE DOMAIN-CONTAINING"/>
    <property type="match status" value="1"/>
</dbReference>
<dbReference type="InterPro" id="IPR036866">
    <property type="entry name" value="RibonucZ/Hydroxyglut_hydro"/>
</dbReference>
<dbReference type="RefSeq" id="WP_201327483.1">
    <property type="nucleotide sequence ID" value="NZ_AP017470.1"/>
</dbReference>
<dbReference type="InterPro" id="IPR001279">
    <property type="entry name" value="Metallo-B-lactamas"/>
</dbReference>
<evidence type="ECO:0000313" key="3">
    <source>
        <dbReference type="Proteomes" id="UP000595564"/>
    </source>
</evidence>
<protein>
    <submittedName>
        <fullName evidence="2">Metallo-beta-lactamase family protein</fullName>
    </submittedName>
</protein>
<proteinExistence type="predicted"/>
<feature type="domain" description="Metallo-beta-lactamase" evidence="1">
    <location>
        <begin position="15"/>
        <end position="212"/>
    </location>
</feature>
<organism evidence="2 3">
    <name type="scientific">Thermotomaculum hydrothermale</name>
    <dbReference type="NCBI Taxonomy" id="981385"/>
    <lineage>
        <taxon>Bacteria</taxon>
        <taxon>Pseudomonadati</taxon>
        <taxon>Acidobacteriota</taxon>
        <taxon>Holophagae</taxon>
        <taxon>Thermotomaculales</taxon>
        <taxon>Thermotomaculaceae</taxon>
        <taxon>Thermotomaculum</taxon>
    </lineage>
</organism>
<evidence type="ECO:0000313" key="2">
    <source>
        <dbReference type="EMBL" id="BBB33180.1"/>
    </source>
</evidence>
<dbReference type="Pfam" id="PF00753">
    <property type="entry name" value="Lactamase_B"/>
    <property type="match status" value="1"/>
</dbReference>
<evidence type="ECO:0000259" key="1">
    <source>
        <dbReference type="SMART" id="SM00849"/>
    </source>
</evidence>
<dbReference type="PANTHER" id="PTHR42951:SF17">
    <property type="entry name" value="METALLO-BETA-LACTAMASE DOMAIN-CONTAINING PROTEIN"/>
    <property type="match status" value="1"/>
</dbReference>
<dbReference type="AlphaFoldDB" id="A0A7R6SZV4"/>
<accession>A0A7R6SZV4</accession>
<reference evidence="2 3" key="1">
    <citation type="journal article" date="2012" name="Extremophiles">
        <title>Thermotomaculum hydrothermale gen. nov., sp. nov., a novel heterotrophic thermophile within the phylum Acidobacteria from a deep-sea hydrothermal vent chimney in the Southern Okinawa Trough.</title>
        <authorList>
            <person name="Izumi H."/>
            <person name="Nunoura T."/>
            <person name="Miyazaki M."/>
            <person name="Mino S."/>
            <person name="Toki T."/>
            <person name="Takai K."/>
            <person name="Sako Y."/>
            <person name="Sawabe T."/>
            <person name="Nakagawa S."/>
        </authorList>
    </citation>
    <scope>NUCLEOTIDE SEQUENCE [LARGE SCALE GENOMIC DNA]</scope>
    <source>
        <strain evidence="2 3">AC55</strain>
    </source>
</reference>
<sequence>MSEYSFIIHEIKGYISSLFLIETNGKFLLLDAGCSCDFKKVKSFLEERGKSLNDLKLVVVTHMHPDHAGAVKYFKKNNIPIASTEGAYRWYRGLGGFIQHKIDTFLAQFSARRKKNILEPVNYKRKFIPDYLLKDGDTLPFFPDWKVVFTPGHTLYDISLFNEKGKVFYLADLILKMGDKYVLPFPIIFPDLMKKSLDRIKEYNFDTLLLAHGGLLKERGLSQNFSKVIDSLKETIGKIDKIEFKIFYPFCLFVHDKWVCKIKQCR</sequence>
<dbReference type="SUPFAM" id="SSF56281">
    <property type="entry name" value="Metallo-hydrolase/oxidoreductase"/>
    <property type="match status" value="1"/>
</dbReference>
<gene>
    <name evidence="2" type="ORF">TTHT_1706</name>
</gene>